<feature type="compositionally biased region" description="Basic and acidic residues" evidence="1">
    <location>
        <begin position="120"/>
        <end position="138"/>
    </location>
</feature>
<protein>
    <submittedName>
        <fullName evidence="2">Oidioi.mRNA.OKI2018_I69.chr2.g6050.t1.cds</fullName>
    </submittedName>
</protein>
<evidence type="ECO:0000256" key="1">
    <source>
        <dbReference type="SAM" id="MobiDB-lite"/>
    </source>
</evidence>
<evidence type="ECO:0000313" key="3">
    <source>
        <dbReference type="Proteomes" id="UP001158576"/>
    </source>
</evidence>
<name>A0ABN7T2D6_OIKDI</name>
<feature type="region of interest" description="Disordered" evidence="1">
    <location>
        <begin position="119"/>
        <end position="138"/>
    </location>
</feature>
<feature type="region of interest" description="Disordered" evidence="1">
    <location>
        <begin position="296"/>
        <end position="319"/>
    </location>
</feature>
<proteinExistence type="predicted"/>
<feature type="compositionally biased region" description="Low complexity" evidence="1">
    <location>
        <begin position="310"/>
        <end position="319"/>
    </location>
</feature>
<evidence type="ECO:0000313" key="2">
    <source>
        <dbReference type="EMBL" id="CAG5111776.1"/>
    </source>
</evidence>
<feature type="compositionally biased region" description="Basic residues" evidence="1">
    <location>
        <begin position="300"/>
        <end position="309"/>
    </location>
</feature>
<gene>
    <name evidence="2" type="ORF">OKIOD_LOCUS14815</name>
</gene>
<keyword evidence="3" id="KW-1185">Reference proteome</keyword>
<sequence length="319" mass="36421">MPPVQVVNEEMAFIDDMDDFQKRNAKTDPDINELSIRVQKLRNSPQSQMVLRLQKLAKLYEESARVKRRMKFIQEKLEENEQKNRFEQATIELLKAERKRKLDNISDLGLKIIEGSNNLESERSTASETHAENSELREEQISESKKLLQGYLSITDPKPIISALPKAPHSVRRRNLSGKNKKQMEEAEDKFEIANVARFISVSSASLGHCLRVLPTPTDFEIVKTQDGKKGSVSYEDPRAEKYLRAIVDELDNLRLIRKSKGLINFIEDKSASKFSAEPVKLAINQRANLMRNDLFSRSSKSKSARSAHRQASSIPDLT</sequence>
<dbReference type="EMBL" id="OU015567">
    <property type="protein sequence ID" value="CAG5111776.1"/>
    <property type="molecule type" value="Genomic_DNA"/>
</dbReference>
<organism evidence="2 3">
    <name type="scientific">Oikopleura dioica</name>
    <name type="common">Tunicate</name>
    <dbReference type="NCBI Taxonomy" id="34765"/>
    <lineage>
        <taxon>Eukaryota</taxon>
        <taxon>Metazoa</taxon>
        <taxon>Chordata</taxon>
        <taxon>Tunicata</taxon>
        <taxon>Appendicularia</taxon>
        <taxon>Copelata</taxon>
        <taxon>Oikopleuridae</taxon>
        <taxon>Oikopleura</taxon>
    </lineage>
</organism>
<reference evidence="2 3" key="1">
    <citation type="submission" date="2021-04" db="EMBL/GenBank/DDBJ databases">
        <authorList>
            <person name="Bliznina A."/>
        </authorList>
    </citation>
    <scope>NUCLEOTIDE SEQUENCE [LARGE SCALE GENOMIC DNA]</scope>
</reference>
<accession>A0ABN7T2D6</accession>
<dbReference type="Proteomes" id="UP001158576">
    <property type="component" value="Chromosome 2"/>
</dbReference>